<evidence type="ECO:0000256" key="13">
    <source>
        <dbReference type="ARBA" id="ARBA00031251"/>
    </source>
</evidence>
<evidence type="ECO:0000313" key="16">
    <source>
        <dbReference type="EMBL" id="QYC44644.1"/>
    </source>
</evidence>
<evidence type="ECO:0000313" key="17">
    <source>
        <dbReference type="Proteomes" id="UP000824681"/>
    </source>
</evidence>
<name>A0ABX8UA63_9ACTN</name>
<accession>A0ABX8UA63</accession>
<evidence type="ECO:0000256" key="5">
    <source>
        <dbReference type="ARBA" id="ARBA00013882"/>
    </source>
</evidence>
<dbReference type="EC" id="2.7.1.175" evidence="4"/>
<evidence type="ECO:0000256" key="3">
    <source>
        <dbReference type="ARBA" id="ARBA00011245"/>
    </source>
</evidence>
<comment type="subunit">
    <text evidence="3">Monomer.</text>
</comment>
<reference evidence="16 17" key="1">
    <citation type="journal article" date="2021" name="ACS Chem. Biol.">
        <title>Genomic-Led Discovery of a Novel Glycopeptide Antibiotic by Nonomuraea coxensis DSM 45129.</title>
        <authorList>
            <person name="Yushchuk O."/>
            <person name="Vior N.M."/>
            <person name="Andreo-Vidal A."/>
            <person name="Berini F."/>
            <person name="Ruckert C."/>
            <person name="Busche T."/>
            <person name="Binda E."/>
            <person name="Kalinowski J."/>
            <person name="Truman A.W."/>
            <person name="Marinelli F."/>
        </authorList>
    </citation>
    <scope>NUCLEOTIDE SEQUENCE [LARGE SCALE GENOMIC DNA]</scope>
    <source>
        <strain evidence="16 17">DSM 45129</strain>
    </source>
</reference>
<keyword evidence="10" id="KW-0067">ATP-binding</keyword>
<evidence type="ECO:0000256" key="4">
    <source>
        <dbReference type="ARBA" id="ARBA00011962"/>
    </source>
</evidence>
<evidence type="ECO:0000256" key="9">
    <source>
        <dbReference type="ARBA" id="ARBA00022777"/>
    </source>
</evidence>
<keyword evidence="9" id="KW-0418">Kinase</keyword>
<evidence type="ECO:0000256" key="6">
    <source>
        <dbReference type="ARBA" id="ARBA00022600"/>
    </source>
</evidence>
<keyword evidence="17" id="KW-1185">Reference proteome</keyword>
<comment type="pathway">
    <text evidence="1">Glycan biosynthesis; glycogen biosynthesis.</text>
</comment>
<comment type="catalytic activity">
    <reaction evidence="14">
        <text>D-maltose + ATP = alpha-maltose 1-phosphate + ADP + H(+)</text>
        <dbReference type="Rhea" id="RHEA:31915"/>
        <dbReference type="ChEBI" id="CHEBI:15378"/>
        <dbReference type="ChEBI" id="CHEBI:17306"/>
        <dbReference type="ChEBI" id="CHEBI:30616"/>
        <dbReference type="ChEBI" id="CHEBI:63576"/>
        <dbReference type="ChEBI" id="CHEBI:456216"/>
        <dbReference type="EC" id="2.7.1.175"/>
    </reaction>
</comment>
<evidence type="ECO:0000259" key="15">
    <source>
        <dbReference type="Pfam" id="PF18085"/>
    </source>
</evidence>
<keyword evidence="12" id="KW-0119">Carbohydrate metabolism</keyword>
<evidence type="ECO:0000256" key="7">
    <source>
        <dbReference type="ARBA" id="ARBA00022679"/>
    </source>
</evidence>
<dbReference type="SUPFAM" id="SSF56112">
    <property type="entry name" value="Protein kinase-like (PK-like)"/>
    <property type="match status" value="1"/>
</dbReference>
<dbReference type="EMBL" id="CP068985">
    <property type="protein sequence ID" value="QYC44644.1"/>
    <property type="molecule type" value="Genomic_DNA"/>
</dbReference>
<evidence type="ECO:0000256" key="10">
    <source>
        <dbReference type="ARBA" id="ARBA00022840"/>
    </source>
</evidence>
<evidence type="ECO:0000256" key="14">
    <source>
        <dbReference type="ARBA" id="ARBA00049067"/>
    </source>
</evidence>
<proteinExistence type="inferred from homology"/>
<comment type="similarity">
    <text evidence="2">Belongs to the aminoglycoside phosphotransferase family.</text>
</comment>
<dbReference type="Proteomes" id="UP000824681">
    <property type="component" value="Chromosome"/>
</dbReference>
<keyword evidence="11" id="KW-0320">Glycogen biosynthesis</keyword>
<keyword evidence="6" id="KW-0321">Glycogen metabolism</keyword>
<dbReference type="RefSeq" id="WP_020544056.1">
    <property type="nucleotide sequence ID" value="NZ_CP068985.1"/>
</dbReference>
<dbReference type="Gene3D" id="3.90.1200.10">
    <property type="match status" value="1"/>
</dbReference>
<feature type="domain" description="Maltokinase N-terminal cap" evidence="15">
    <location>
        <begin position="9"/>
        <end position="87"/>
    </location>
</feature>
<keyword evidence="8" id="KW-0547">Nucleotide-binding</keyword>
<sequence length="441" mass="48665">MLNELLAAWISRQRWFGGKGRPIDELSIDADVVLAPGLRHLIVAVWQDGSRDRYQLLLGERDDLPDRLAHALIGTIDGVCLYDAAHDPERTSWLLDGMARDEGRSGLRMRHVEGAEIDTSPRSMVLGAEQSNTSLVYGDAYICKIFRRLIPGVNPELEIVTALAARKAPHIARPYGWIEADLDGTGTTLAFMQEFLSNANDGWDLALTSVRDLYASAPEITAAEAGGDFAGEARRLGVATARVHEELAAAFPTAVIETHEIKRMAESFRRRLGRAVAEVPELRPHVSALEDAYHEVELLTDAVPVQRVHGDYHLGQVMRTPLDWVVLDFEGEPGQPLAERRALSSPLRDVAGMLRSFDYAARHLLAGRAEAADLEERAQAWADRNRAAFLEGYAEGGGVIGRADAALLRAFELSKAVYEVGYEARNRPTWLPIPLAAFRPR</sequence>
<dbReference type="GO" id="GO:0016740">
    <property type="term" value="F:transferase activity"/>
    <property type="evidence" value="ECO:0007669"/>
    <property type="project" value="UniProtKB-KW"/>
</dbReference>
<evidence type="ECO:0000256" key="11">
    <source>
        <dbReference type="ARBA" id="ARBA00023056"/>
    </source>
</evidence>
<keyword evidence="7 16" id="KW-0808">Transferase</keyword>
<organism evidence="16 17">
    <name type="scientific">Nonomuraea coxensis DSM 45129</name>
    <dbReference type="NCBI Taxonomy" id="1122611"/>
    <lineage>
        <taxon>Bacteria</taxon>
        <taxon>Bacillati</taxon>
        <taxon>Actinomycetota</taxon>
        <taxon>Actinomycetes</taxon>
        <taxon>Streptosporangiales</taxon>
        <taxon>Streptosporangiaceae</taxon>
        <taxon>Nonomuraea</taxon>
    </lineage>
</organism>
<protein>
    <recommendedName>
        <fullName evidence="5">Maltokinase</fullName>
        <ecNumber evidence="4">2.7.1.175</ecNumber>
    </recommendedName>
    <alternativeName>
        <fullName evidence="13">Maltose-1-phosphate synthase</fullName>
    </alternativeName>
</protein>
<evidence type="ECO:0000256" key="8">
    <source>
        <dbReference type="ARBA" id="ARBA00022741"/>
    </source>
</evidence>
<evidence type="ECO:0000256" key="1">
    <source>
        <dbReference type="ARBA" id="ARBA00004964"/>
    </source>
</evidence>
<evidence type="ECO:0000256" key="12">
    <source>
        <dbReference type="ARBA" id="ARBA00023277"/>
    </source>
</evidence>
<gene>
    <name evidence="16" type="primary">mak2</name>
    <name evidence="16" type="ORF">Nocox_35425</name>
</gene>
<dbReference type="InterPro" id="IPR011009">
    <property type="entry name" value="Kinase-like_dom_sf"/>
</dbReference>
<dbReference type="Pfam" id="PF18085">
    <property type="entry name" value="Mak_N_cap"/>
    <property type="match status" value="1"/>
</dbReference>
<dbReference type="InterPro" id="IPR040999">
    <property type="entry name" value="Mak_N_cap"/>
</dbReference>
<evidence type="ECO:0000256" key="2">
    <source>
        <dbReference type="ARBA" id="ARBA00006219"/>
    </source>
</evidence>